<name>A0A1G7CMR9_9PROT</name>
<dbReference type="Pfam" id="PF00990">
    <property type="entry name" value="GGDEF"/>
    <property type="match status" value="1"/>
</dbReference>
<keyword evidence="6" id="KW-1185">Reference proteome</keyword>
<sequence>MIEYAESKVQAQAAARNAIQSMKQFGITPNPNNFAVWYIHHSNRLPDLSREIERLIKLGSDFGPPIIQALHDKYVTQANESKTLAAAGMRIENTLEQLLKMFQIANRGTESYGATLADLSDQVGGANGETLHEIVASVVAETQKMLRVNRKLGTELTQSSQQIARLREDLEQVRTEASTDGLTGVANRKVFDNVMGEATRHAADTGSHLSLLMLDIDLFKQFNDTHGHQMGDQVLKLVARTIQSCVRPEDTVARYGGEEFAAILPAASRREAADVAERIRTTVASKRITNRRSGTELGRITLSIGISEYAIGESVGDMVQRADQALYLAKRMGRNRVVTQSELEKSGIL</sequence>
<proteinExistence type="predicted"/>
<dbReference type="PANTHER" id="PTHR45138">
    <property type="entry name" value="REGULATORY COMPONENTS OF SENSORY TRANSDUCTION SYSTEM"/>
    <property type="match status" value="1"/>
</dbReference>
<dbReference type="SMART" id="SM00267">
    <property type="entry name" value="GGDEF"/>
    <property type="match status" value="1"/>
</dbReference>
<dbReference type="EMBL" id="FNAP01000006">
    <property type="protein sequence ID" value="SDE40622.1"/>
    <property type="molecule type" value="Genomic_DNA"/>
</dbReference>
<dbReference type="FunFam" id="3.30.70.270:FF:000001">
    <property type="entry name" value="Diguanylate cyclase domain protein"/>
    <property type="match status" value="1"/>
</dbReference>
<dbReference type="GO" id="GO:0043709">
    <property type="term" value="P:cell adhesion involved in single-species biofilm formation"/>
    <property type="evidence" value="ECO:0007669"/>
    <property type="project" value="TreeGrafter"/>
</dbReference>
<reference evidence="5 6" key="1">
    <citation type="submission" date="2016-10" db="EMBL/GenBank/DDBJ databases">
        <authorList>
            <person name="de Groot N.N."/>
        </authorList>
    </citation>
    <scope>NUCLEOTIDE SEQUENCE [LARGE SCALE GENOMIC DNA]</scope>
    <source>
        <strain evidence="5 6">ATCC 700224</strain>
    </source>
</reference>
<dbReference type="NCBIfam" id="TIGR00254">
    <property type="entry name" value="GGDEF"/>
    <property type="match status" value="1"/>
</dbReference>
<dbReference type="GO" id="GO:0052621">
    <property type="term" value="F:diguanylate cyclase activity"/>
    <property type="evidence" value="ECO:0007669"/>
    <property type="project" value="UniProtKB-EC"/>
</dbReference>
<dbReference type="PROSITE" id="PS50887">
    <property type="entry name" value="GGDEF"/>
    <property type="match status" value="1"/>
</dbReference>
<gene>
    <name evidence="5" type="ORF">SAMN05421720_106146</name>
</gene>
<evidence type="ECO:0000259" key="4">
    <source>
        <dbReference type="PROSITE" id="PS50887"/>
    </source>
</evidence>
<evidence type="ECO:0000313" key="6">
    <source>
        <dbReference type="Proteomes" id="UP000199412"/>
    </source>
</evidence>
<dbReference type="Gene3D" id="3.30.70.270">
    <property type="match status" value="1"/>
</dbReference>
<dbReference type="AlphaFoldDB" id="A0A1G7CMR9"/>
<evidence type="ECO:0000256" key="1">
    <source>
        <dbReference type="ARBA" id="ARBA00012528"/>
    </source>
</evidence>
<dbReference type="GO" id="GO:1902201">
    <property type="term" value="P:negative regulation of bacterial-type flagellum-dependent cell motility"/>
    <property type="evidence" value="ECO:0007669"/>
    <property type="project" value="TreeGrafter"/>
</dbReference>
<dbReference type="PANTHER" id="PTHR45138:SF9">
    <property type="entry name" value="DIGUANYLATE CYCLASE DGCM-RELATED"/>
    <property type="match status" value="1"/>
</dbReference>
<comment type="catalytic activity">
    <reaction evidence="2">
        <text>2 GTP = 3',3'-c-di-GMP + 2 diphosphate</text>
        <dbReference type="Rhea" id="RHEA:24898"/>
        <dbReference type="ChEBI" id="CHEBI:33019"/>
        <dbReference type="ChEBI" id="CHEBI:37565"/>
        <dbReference type="ChEBI" id="CHEBI:58805"/>
        <dbReference type="EC" id="2.7.7.65"/>
    </reaction>
</comment>
<feature type="coiled-coil region" evidence="3">
    <location>
        <begin position="149"/>
        <end position="176"/>
    </location>
</feature>
<evidence type="ECO:0000313" key="5">
    <source>
        <dbReference type="EMBL" id="SDE40622.1"/>
    </source>
</evidence>
<dbReference type="EC" id="2.7.7.65" evidence="1"/>
<dbReference type="CDD" id="cd01949">
    <property type="entry name" value="GGDEF"/>
    <property type="match status" value="1"/>
</dbReference>
<dbReference type="STRING" id="69960.SAMN05421720_106146"/>
<dbReference type="Proteomes" id="UP000199412">
    <property type="component" value="Unassembled WGS sequence"/>
</dbReference>
<organism evidence="5 6">
    <name type="scientific">Rhodospira trueperi</name>
    <dbReference type="NCBI Taxonomy" id="69960"/>
    <lineage>
        <taxon>Bacteria</taxon>
        <taxon>Pseudomonadati</taxon>
        <taxon>Pseudomonadota</taxon>
        <taxon>Alphaproteobacteria</taxon>
        <taxon>Rhodospirillales</taxon>
        <taxon>Rhodospirillaceae</taxon>
        <taxon>Rhodospira</taxon>
    </lineage>
</organism>
<dbReference type="RefSeq" id="WP_092785695.1">
    <property type="nucleotide sequence ID" value="NZ_FNAP01000006.1"/>
</dbReference>
<dbReference type="SUPFAM" id="SSF55073">
    <property type="entry name" value="Nucleotide cyclase"/>
    <property type="match status" value="1"/>
</dbReference>
<dbReference type="InterPro" id="IPR050469">
    <property type="entry name" value="Diguanylate_Cyclase"/>
</dbReference>
<evidence type="ECO:0000256" key="3">
    <source>
        <dbReference type="SAM" id="Coils"/>
    </source>
</evidence>
<dbReference type="InterPro" id="IPR029787">
    <property type="entry name" value="Nucleotide_cyclase"/>
</dbReference>
<keyword evidence="3" id="KW-0175">Coiled coil</keyword>
<dbReference type="OrthoDB" id="9812260at2"/>
<dbReference type="GO" id="GO:0005886">
    <property type="term" value="C:plasma membrane"/>
    <property type="evidence" value="ECO:0007669"/>
    <property type="project" value="TreeGrafter"/>
</dbReference>
<dbReference type="InterPro" id="IPR000160">
    <property type="entry name" value="GGDEF_dom"/>
</dbReference>
<accession>A0A1G7CMR9</accession>
<evidence type="ECO:0000256" key="2">
    <source>
        <dbReference type="ARBA" id="ARBA00034247"/>
    </source>
</evidence>
<dbReference type="InterPro" id="IPR043128">
    <property type="entry name" value="Rev_trsase/Diguanyl_cyclase"/>
</dbReference>
<feature type="domain" description="GGDEF" evidence="4">
    <location>
        <begin position="207"/>
        <end position="342"/>
    </location>
</feature>
<protein>
    <recommendedName>
        <fullName evidence="1">diguanylate cyclase</fullName>
        <ecNumber evidence="1">2.7.7.65</ecNumber>
    </recommendedName>
</protein>